<protein>
    <submittedName>
        <fullName evidence="1">Uncharacterized protein</fullName>
    </submittedName>
</protein>
<reference evidence="1" key="1">
    <citation type="submission" date="2024-02" db="EMBL/GenBank/DDBJ databases">
        <title>Metagenome Assembled Genome of Zalaria obscura JY119.</title>
        <authorList>
            <person name="Vighnesh L."/>
            <person name="Jagadeeshwari U."/>
            <person name="Venkata Ramana C."/>
            <person name="Sasikala C."/>
        </authorList>
    </citation>
    <scope>NUCLEOTIDE SEQUENCE</scope>
    <source>
        <strain evidence="1">JY119</strain>
    </source>
</reference>
<dbReference type="Proteomes" id="UP001320706">
    <property type="component" value="Unassembled WGS sequence"/>
</dbReference>
<comment type="caution">
    <text evidence="1">The sequence shown here is derived from an EMBL/GenBank/DDBJ whole genome shotgun (WGS) entry which is preliminary data.</text>
</comment>
<name>A0ACC3S5D3_9PEZI</name>
<organism evidence="1 2">
    <name type="scientific">Zalaria obscura</name>
    <dbReference type="NCBI Taxonomy" id="2024903"/>
    <lineage>
        <taxon>Eukaryota</taxon>
        <taxon>Fungi</taxon>
        <taxon>Dikarya</taxon>
        <taxon>Ascomycota</taxon>
        <taxon>Pezizomycotina</taxon>
        <taxon>Dothideomycetes</taxon>
        <taxon>Dothideomycetidae</taxon>
        <taxon>Dothideales</taxon>
        <taxon>Zalariaceae</taxon>
        <taxon>Zalaria</taxon>
    </lineage>
</organism>
<evidence type="ECO:0000313" key="1">
    <source>
        <dbReference type="EMBL" id="KAK8196060.1"/>
    </source>
</evidence>
<dbReference type="EMBL" id="JAMKPW020000042">
    <property type="protein sequence ID" value="KAK8196060.1"/>
    <property type="molecule type" value="Genomic_DNA"/>
</dbReference>
<evidence type="ECO:0000313" key="2">
    <source>
        <dbReference type="Proteomes" id="UP001320706"/>
    </source>
</evidence>
<sequence>MATYWTSDDKAFAAAGDAGFGKAVRDVPAPGVTKVLWRVCHPERSRKIGVQEPLPLTGSWRSSTAPQRVSFNETAVVQEFYDSLPSSEISEAIEWPSEADRRHHQYDVVAIRVY</sequence>
<gene>
    <name evidence="1" type="ORF">M8818_007212</name>
</gene>
<proteinExistence type="predicted"/>
<accession>A0ACC3S5D3</accession>
<keyword evidence="2" id="KW-1185">Reference proteome</keyword>